<dbReference type="GeneID" id="54120092"/>
<dbReference type="AlphaFoldDB" id="A0A1H6SDB2"/>
<dbReference type="EMBL" id="FNYK01000015">
    <property type="protein sequence ID" value="SEI66138.1"/>
    <property type="molecule type" value="Genomic_DNA"/>
</dbReference>
<gene>
    <name evidence="1" type="ORF">SAMN04487834_101519</name>
</gene>
<name>A0A1H6SDB2_9FIRM</name>
<protein>
    <submittedName>
        <fullName evidence="1">Uncharacterized protein</fullName>
    </submittedName>
</protein>
<keyword evidence="2" id="KW-1185">Reference proteome</keyword>
<accession>A0A1H6SDB2</accession>
<dbReference type="RefSeq" id="WP_033162691.1">
    <property type="nucleotide sequence ID" value="NZ_FNYK01000015.1"/>
</dbReference>
<dbReference type="eggNOG" id="ENOG5032YMM">
    <property type="taxonomic scope" value="Bacteria"/>
</dbReference>
<reference evidence="2" key="1">
    <citation type="submission" date="2016-10" db="EMBL/GenBank/DDBJ databases">
        <authorList>
            <person name="Varghese N."/>
        </authorList>
    </citation>
    <scope>NUCLEOTIDE SEQUENCE [LARGE SCALE GENOMIC DNA]</scope>
    <source>
        <strain evidence="2">DSM 20406</strain>
    </source>
</reference>
<evidence type="ECO:0000313" key="2">
    <source>
        <dbReference type="Proteomes" id="UP000183028"/>
    </source>
</evidence>
<evidence type="ECO:0000313" key="1">
    <source>
        <dbReference type="EMBL" id="SEI66138.1"/>
    </source>
</evidence>
<dbReference type="InterPro" id="IPR046897">
    <property type="entry name" value="ABC-3C_MC6"/>
</dbReference>
<dbReference type="Pfam" id="PF20293">
    <property type="entry name" value="MC6"/>
    <property type="match status" value="1"/>
</dbReference>
<organism evidence="1 2">
    <name type="scientific">Sharpea azabuensis</name>
    <dbReference type="NCBI Taxonomy" id="322505"/>
    <lineage>
        <taxon>Bacteria</taxon>
        <taxon>Bacillati</taxon>
        <taxon>Bacillota</taxon>
        <taxon>Erysipelotrichia</taxon>
        <taxon>Erysipelotrichales</taxon>
        <taxon>Coprobacillaceae</taxon>
        <taxon>Sharpea</taxon>
    </lineage>
</organism>
<proteinExistence type="predicted"/>
<dbReference type="Proteomes" id="UP000183028">
    <property type="component" value="Unassembled WGS sequence"/>
</dbReference>
<dbReference type="OrthoDB" id="6636604at2"/>
<sequence length="75" mass="8589">MLMPDNIHPEMSIYYNGYIILSKLNAKGNLGMVELYHELKEENAMSFSIYMLSLDWLFLIQAASIDENGVISKCL</sequence>